<organism evidence="2 3">
    <name type="scientific">Rangifer tarandus platyrhynchus</name>
    <name type="common">Svalbard reindeer</name>
    <dbReference type="NCBI Taxonomy" id="3082113"/>
    <lineage>
        <taxon>Eukaryota</taxon>
        <taxon>Metazoa</taxon>
        <taxon>Chordata</taxon>
        <taxon>Craniata</taxon>
        <taxon>Vertebrata</taxon>
        <taxon>Euteleostomi</taxon>
        <taxon>Mammalia</taxon>
        <taxon>Eutheria</taxon>
        <taxon>Laurasiatheria</taxon>
        <taxon>Artiodactyla</taxon>
        <taxon>Ruminantia</taxon>
        <taxon>Pecora</taxon>
        <taxon>Cervidae</taxon>
        <taxon>Odocoileinae</taxon>
        <taxon>Rangifer</taxon>
    </lineage>
</organism>
<accession>A0ABN8YKS5</accession>
<keyword evidence="3" id="KW-1185">Reference proteome</keyword>
<dbReference type="Proteomes" id="UP001176941">
    <property type="component" value="Chromosome 20"/>
</dbReference>
<feature type="region of interest" description="Disordered" evidence="1">
    <location>
        <begin position="1"/>
        <end position="20"/>
    </location>
</feature>
<reference evidence="2" key="1">
    <citation type="submission" date="2023-04" db="EMBL/GenBank/DDBJ databases">
        <authorList>
            <consortium name="ELIXIR-Norway"/>
        </authorList>
    </citation>
    <scope>NUCLEOTIDE SEQUENCE [LARGE SCALE GENOMIC DNA]</scope>
</reference>
<dbReference type="EMBL" id="OX459956">
    <property type="protein sequence ID" value="CAI9162028.1"/>
    <property type="molecule type" value="Genomic_DNA"/>
</dbReference>
<name>A0ABN8YKS5_RANTA</name>
<sequence length="66" mass="7188">MNPSAPLSPPTQNAEPNPTTGITDFLFLSLLSPALVPPPWEKNSLAEGLFSHRCPRADFGKRKETV</sequence>
<gene>
    <name evidence="2" type="ORF">MRATA1EN1_LOCUS10990</name>
</gene>
<proteinExistence type="predicted"/>
<protein>
    <submittedName>
        <fullName evidence="2">Uncharacterized protein</fullName>
    </submittedName>
</protein>
<evidence type="ECO:0000313" key="2">
    <source>
        <dbReference type="EMBL" id="CAI9162028.1"/>
    </source>
</evidence>
<evidence type="ECO:0000256" key="1">
    <source>
        <dbReference type="SAM" id="MobiDB-lite"/>
    </source>
</evidence>
<evidence type="ECO:0000313" key="3">
    <source>
        <dbReference type="Proteomes" id="UP001176941"/>
    </source>
</evidence>